<name>A0AAE7NPR8_9BRAD</name>
<reference evidence="2 3" key="1">
    <citation type="submission" date="2018-06" db="EMBL/GenBank/DDBJ databases">
        <title>Comparative genomics of Bradyrhizobium nodulating Arachidis hypogaea.</title>
        <authorList>
            <person name="Li Y."/>
        </authorList>
    </citation>
    <scope>NUCLEOTIDE SEQUENCE [LARGE SCALE GENOMIC DNA]</scope>
    <source>
        <strain evidence="2 3">CCBAU 051107</strain>
    </source>
</reference>
<dbReference type="KEGG" id="barh:WN72_08235"/>
<dbReference type="EMBL" id="CP030050">
    <property type="protein sequence ID" value="QOZ66394.1"/>
    <property type="molecule type" value="Genomic_DNA"/>
</dbReference>
<feature type="domain" description="Calcineurin-like phosphoesterase" evidence="1">
    <location>
        <begin position="6"/>
        <end position="99"/>
    </location>
</feature>
<organism evidence="2 3">
    <name type="scientific">Bradyrhizobium arachidis</name>
    <dbReference type="NCBI Taxonomy" id="858423"/>
    <lineage>
        <taxon>Bacteria</taxon>
        <taxon>Pseudomonadati</taxon>
        <taxon>Pseudomonadota</taxon>
        <taxon>Alphaproteobacteria</taxon>
        <taxon>Hyphomicrobiales</taxon>
        <taxon>Nitrobacteraceae</taxon>
        <taxon>Bradyrhizobium</taxon>
    </lineage>
</organism>
<dbReference type="InterPro" id="IPR004843">
    <property type="entry name" value="Calcineurin-like_PHP"/>
</dbReference>
<evidence type="ECO:0000259" key="1">
    <source>
        <dbReference type="Pfam" id="PF00149"/>
    </source>
</evidence>
<sequence length="195" mass="21659">MKSATWLIADCHFGHEGIIRMCGRPFVDSAGQPDVRLMTQTMADSWRKVVKPSDEIIVLGDFAHRMPVDQLRKLFASLPGRKHLIRGNHDTKESGTLDLAWESVRDIAFTSIDGARCVLAHYALRSWPGNRKGALMLFGHHHGRLAGNSQSMDIGVDVMGWAPVRLNQIKQRLAQLPPLVDLEGGDDFENDGAKP</sequence>
<gene>
    <name evidence="2" type="ORF">WN72_08235</name>
</gene>
<proteinExistence type="predicted"/>
<dbReference type="Pfam" id="PF00149">
    <property type="entry name" value="Metallophos"/>
    <property type="match status" value="1"/>
</dbReference>
<dbReference type="Gene3D" id="3.60.21.10">
    <property type="match status" value="1"/>
</dbReference>
<dbReference type="AlphaFoldDB" id="A0AAE7NPR8"/>
<evidence type="ECO:0000313" key="2">
    <source>
        <dbReference type="EMBL" id="QOZ66394.1"/>
    </source>
</evidence>
<protein>
    <submittedName>
        <fullName evidence="2">Metallophosphoesterase</fullName>
    </submittedName>
</protein>
<dbReference type="GO" id="GO:0016787">
    <property type="term" value="F:hydrolase activity"/>
    <property type="evidence" value="ECO:0007669"/>
    <property type="project" value="InterPro"/>
</dbReference>
<dbReference type="RefSeq" id="WP_092218726.1">
    <property type="nucleotide sequence ID" value="NZ_CP030050.1"/>
</dbReference>
<dbReference type="Proteomes" id="UP000594015">
    <property type="component" value="Chromosome"/>
</dbReference>
<accession>A0AAE7NPR8</accession>
<dbReference type="InterPro" id="IPR029052">
    <property type="entry name" value="Metallo-depent_PP-like"/>
</dbReference>
<dbReference type="SUPFAM" id="SSF56300">
    <property type="entry name" value="Metallo-dependent phosphatases"/>
    <property type="match status" value="1"/>
</dbReference>
<evidence type="ECO:0000313" key="3">
    <source>
        <dbReference type="Proteomes" id="UP000594015"/>
    </source>
</evidence>